<dbReference type="AlphaFoldDB" id="T1K5P4"/>
<reference evidence="1" key="2">
    <citation type="submission" date="2015-06" db="UniProtKB">
        <authorList>
            <consortium name="EnsemblMetazoa"/>
        </authorList>
    </citation>
    <scope>IDENTIFICATION</scope>
</reference>
<organism evidence="1 2">
    <name type="scientific">Tetranychus urticae</name>
    <name type="common">Two-spotted spider mite</name>
    <dbReference type="NCBI Taxonomy" id="32264"/>
    <lineage>
        <taxon>Eukaryota</taxon>
        <taxon>Metazoa</taxon>
        <taxon>Ecdysozoa</taxon>
        <taxon>Arthropoda</taxon>
        <taxon>Chelicerata</taxon>
        <taxon>Arachnida</taxon>
        <taxon>Acari</taxon>
        <taxon>Acariformes</taxon>
        <taxon>Trombidiformes</taxon>
        <taxon>Prostigmata</taxon>
        <taxon>Eleutherengona</taxon>
        <taxon>Raphignathae</taxon>
        <taxon>Tetranychoidea</taxon>
        <taxon>Tetranychidae</taxon>
        <taxon>Tetranychus</taxon>
    </lineage>
</organism>
<proteinExistence type="predicted"/>
<protein>
    <submittedName>
        <fullName evidence="1">Uncharacterized protein</fullName>
    </submittedName>
</protein>
<evidence type="ECO:0000313" key="2">
    <source>
        <dbReference type="Proteomes" id="UP000015104"/>
    </source>
</evidence>
<accession>T1K5P4</accession>
<dbReference type="EMBL" id="CAEY01001590">
    <property type="status" value="NOT_ANNOTATED_CDS"/>
    <property type="molecule type" value="Genomic_DNA"/>
</dbReference>
<dbReference type="HOGENOM" id="CLU_2779123_0_0_1"/>
<dbReference type="Proteomes" id="UP000015104">
    <property type="component" value="Unassembled WGS sequence"/>
</dbReference>
<reference evidence="2" key="1">
    <citation type="submission" date="2011-08" db="EMBL/GenBank/DDBJ databases">
        <authorList>
            <person name="Rombauts S."/>
        </authorList>
    </citation>
    <scope>NUCLEOTIDE SEQUENCE</scope>
    <source>
        <strain evidence="2">London</strain>
    </source>
</reference>
<keyword evidence="2" id="KW-1185">Reference proteome</keyword>
<name>T1K5P4_TETUR</name>
<sequence>MKVLTGLRLTNNDATRNSATPASLRSLTRWNMDNPVSIISSTTRTRLPFSALNVSIPTIDIWPEEPSLT</sequence>
<dbReference type="EnsemblMetazoa" id="tetur05g07020.1">
    <property type="protein sequence ID" value="tetur05g07020.1"/>
    <property type="gene ID" value="tetur05g07020"/>
</dbReference>
<evidence type="ECO:0000313" key="1">
    <source>
        <dbReference type="EnsemblMetazoa" id="tetur05g07020.1"/>
    </source>
</evidence>